<dbReference type="Proteomes" id="UP001145114">
    <property type="component" value="Unassembled WGS sequence"/>
</dbReference>
<organism evidence="1 2">
    <name type="scientific">Spiromyces aspiralis</name>
    <dbReference type="NCBI Taxonomy" id="68401"/>
    <lineage>
        <taxon>Eukaryota</taxon>
        <taxon>Fungi</taxon>
        <taxon>Fungi incertae sedis</taxon>
        <taxon>Zoopagomycota</taxon>
        <taxon>Kickxellomycotina</taxon>
        <taxon>Kickxellomycetes</taxon>
        <taxon>Kickxellales</taxon>
        <taxon>Kickxellaceae</taxon>
        <taxon>Spiromyces</taxon>
    </lineage>
</organism>
<dbReference type="EMBL" id="JAMZIH010002622">
    <property type="protein sequence ID" value="KAJ1677323.1"/>
    <property type="molecule type" value="Genomic_DNA"/>
</dbReference>
<proteinExistence type="predicted"/>
<gene>
    <name evidence="1" type="ORF">EV182_006407</name>
</gene>
<keyword evidence="2" id="KW-1185">Reference proteome</keyword>
<feature type="non-terminal residue" evidence="1">
    <location>
        <position position="195"/>
    </location>
</feature>
<reference evidence="1" key="1">
    <citation type="submission" date="2022-06" db="EMBL/GenBank/DDBJ databases">
        <title>Phylogenomic reconstructions and comparative analyses of Kickxellomycotina fungi.</title>
        <authorList>
            <person name="Reynolds N.K."/>
            <person name="Stajich J.E."/>
            <person name="Barry K."/>
            <person name="Grigoriev I.V."/>
            <person name="Crous P."/>
            <person name="Smith M.E."/>
        </authorList>
    </citation>
    <scope>NUCLEOTIDE SEQUENCE</scope>
    <source>
        <strain evidence="1">RSA 2271</strain>
    </source>
</reference>
<protein>
    <submittedName>
        <fullName evidence="1">Uncharacterized protein</fullName>
    </submittedName>
</protein>
<evidence type="ECO:0000313" key="2">
    <source>
        <dbReference type="Proteomes" id="UP001145114"/>
    </source>
</evidence>
<accession>A0ACC1HL99</accession>
<name>A0ACC1HL99_9FUNG</name>
<comment type="caution">
    <text evidence="1">The sequence shown here is derived from an EMBL/GenBank/DDBJ whole genome shotgun (WGS) entry which is preliminary data.</text>
</comment>
<evidence type="ECO:0000313" key="1">
    <source>
        <dbReference type="EMBL" id="KAJ1677323.1"/>
    </source>
</evidence>
<sequence>MRTSGLSTPQTASTPSTPATVNPLIRRMALHSIVPKIPQTTPRQASKLKAASGLNSAETTPSQSPMASLVEDGSDSHLGPGEGKDFGMTSMVPNASNSLLLRADVEDASTSLSQGLNMSAVLNQFDALQQLLYKDAASVAQELVSSEQAWADMQNELADTQSRLLAANAKVEEYQNLLRTHQLERDEWDGERDDL</sequence>